<dbReference type="AlphaFoldDB" id="A0A382SKN0"/>
<sequence length="255" mass="29099">MNDELLLSCYREISNILGDRSEPWESVKLIEQYRRYWRPKKVNVVLLAESHVFTSDGDRACRLKRVNELPGCPDSYARFVYCLAYGEQTLTAGGNHPSRAHGTPQFWKILYSCINEVDSKESFSPILKSGTRVSSKRIKNKIDLLVELKNRGIWLVDASIIALYNKGVKPTNEVFNEVIRTSWNNYTKQLVLDAQPNHVIVVGKGIAKNIESSLPSLVGYNNYTVIPQPQAHLPSEEHLYNFKKYHSICLANQTK</sequence>
<protein>
    <recommendedName>
        <fullName evidence="2">Uracil-DNA glycosylase-like domain-containing protein</fullName>
    </recommendedName>
</protein>
<evidence type="ECO:0000313" key="1">
    <source>
        <dbReference type="EMBL" id="SVD09767.1"/>
    </source>
</evidence>
<evidence type="ECO:0008006" key="2">
    <source>
        <dbReference type="Google" id="ProtNLM"/>
    </source>
</evidence>
<dbReference type="EMBL" id="UINC01129403">
    <property type="protein sequence ID" value="SVD09767.1"/>
    <property type="molecule type" value="Genomic_DNA"/>
</dbReference>
<name>A0A382SKN0_9ZZZZ</name>
<gene>
    <name evidence="1" type="ORF">METZ01_LOCUS362621</name>
</gene>
<reference evidence="1" key="1">
    <citation type="submission" date="2018-05" db="EMBL/GenBank/DDBJ databases">
        <authorList>
            <person name="Lanie J.A."/>
            <person name="Ng W.-L."/>
            <person name="Kazmierczak K.M."/>
            <person name="Andrzejewski T.M."/>
            <person name="Davidsen T.M."/>
            <person name="Wayne K.J."/>
            <person name="Tettelin H."/>
            <person name="Glass J.I."/>
            <person name="Rusch D."/>
            <person name="Podicherti R."/>
            <person name="Tsui H.-C.T."/>
            <person name="Winkler M.E."/>
        </authorList>
    </citation>
    <scope>NUCLEOTIDE SEQUENCE</scope>
</reference>
<accession>A0A382SKN0</accession>
<organism evidence="1">
    <name type="scientific">marine metagenome</name>
    <dbReference type="NCBI Taxonomy" id="408172"/>
    <lineage>
        <taxon>unclassified sequences</taxon>
        <taxon>metagenomes</taxon>
        <taxon>ecological metagenomes</taxon>
    </lineage>
</organism>
<proteinExistence type="predicted"/>